<dbReference type="Proteomes" id="UP001596292">
    <property type="component" value="Unassembled WGS sequence"/>
</dbReference>
<protein>
    <recommendedName>
        <fullName evidence="4">DUF3828 domain-containing protein</fullName>
    </recommendedName>
</protein>
<dbReference type="Gene3D" id="3.10.450.50">
    <property type="match status" value="1"/>
</dbReference>
<evidence type="ECO:0000313" key="3">
    <source>
        <dbReference type="Proteomes" id="UP001596292"/>
    </source>
</evidence>
<comment type="caution">
    <text evidence="2">The sequence shown here is derived from an EMBL/GenBank/DDBJ whole genome shotgun (WGS) entry which is preliminary data.</text>
</comment>
<evidence type="ECO:0000256" key="1">
    <source>
        <dbReference type="SAM" id="SignalP"/>
    </source>
</evidence>
<reference evidence="3" key="1">
    <citation type="journal article" date="2019" name="Int. J. Syst. Evol. Microbiol.">
        <title>The Global Catalogue of Microorganisms (GCM) 10K type strain sequencing project: providing services to taxonomists for standard genome sequencing and annotation.</title>
        <authorList>
            <consortium name="The Broad Institute Genomics Platform"/>
            <consortium name="The Broad Institute Genome Sequencing Center for Infectious Disease"/>
            <person name="Wu L."/>
            <person name="Ma J."/>
        </authorList>
    </citation>
    <scope>NUCLEOTIDE SEQUENCE [LARGE SCALE GENOMIC DNA]</scope>
    <source>
        <strain evidence="3">CCUG 48316</strain>
    </source>
</reference>
<accession>A0ABW2BN80</accession>
<sequence>MKKQTVFALGLVAWGLAPALAAEAGPEAVVKKLYAEPHPNHSAVYTKRLQGLFDADAKQANGATGNLDFDYRLNGEPLKPDTVKNLTFKEATEGKDQAKVTVERKGGNGAQAIVYDLVREDGGWRVSDAHAIGDRKWQLTAILKGEAH</sequence>
<dbReference type="EMBL" id="JBHSWN010000001">
    <property type="protein sequence ID" value="MFC6791919.1"/>
    <property type="molecule type" value="Genomic_DNA"/>
</dbReference>
<keyword evidence="3" id="KW-1185">Reference proteome</keyword>
<keyword evidence="1" id="KW-0732">Signal</keyword>
<evidence type="ECO:0000313" key="2">
    <source>
        <dbReference type="EMBL" id="MFC6791919.1"/>
    </source>
</evidence>
<organism evidence="2 3">
    <name type="scientific">Methylobacterium komagatae</name>
    <dbReference type="NCBI Taxonomy" id="374425"/>
    <lineage>
        <taxon>Bacteria</taxon>
        <taxon>Pseudomonadati</taxon>
        <taxon>Pseudomonadota</taxon>
        <taxon>Alphaproteobacteria</taxon>
        <taxon>Hyphomicrobiales</taxon>
        <taxon>Methylobacteriaceae</taxon>
        <taxon>Methylobacterium</taxon>
    </lineage>
</organism>
<name>A0ABW2BN80_9HYPH</name>
<dbReference type="RefSeq" id="WP_378973238.1">
    <property type="nucleotide sequence ID" value="NZ_JBHSWN010000001.1"/>
</dbReference>
<gene>
    <name evidence="2" type="ORF">ACFQE0_21380</name>
</gene>
<evidence type="ECO:0008006" key="4">
    <source>
        <dbReference type="Google" id="ProtNLM"/>
    </source>
</evidence>
<feature type="chain" id="PRO_5047186505" description="DUF3828 domain-containing protein" evidence="1">
    <location>
        <begin position="22"/>
        <end position="148"/>
    </location>
</feature>
<proteinExistence type="predicted"/>
<feature type="signal peptide" evidence="1">
    <location>
        <begin position="1"/>
        <end position="21"/>
    </location>
</feature>